<dbReference type="PROSITE" id="PS51257">
    <property type="entry name" value="PROKAR_LIPOPROTEIN"/>
    <property type="match status" value="1"/>
</dbReference>
<dbReference type="EMBL" id="LDOU01000024">
    <property type="protein sequence ID" value="KLV05636.1"/>
    <property type="molecule type" value="Genomic_DNA"/>
</dbReference>
<comment type="caution">
    <text evidence="1">The sequence shown here is derived from an EMBL/GenBank/DDBJ whole genome shotgun (WGS) entry which is preliminary data.</text>
</comment>
<reference evidence="1 2" key="1">
    <citation type="submission" date="2015-05" db="EMBL/GenBank/DDBJ databases">
        <title>Photobacterium galathea sp. nov.</title>
        <authorList>
            <person name="Machado H."/>
            <person name="Gram L."/>
        </authorList>
    </citation>
    <scope>NUCLEOTIDE SEQUENCE [LARGE SCALE GENOMIC DNA]</scope>
    <source>
        <strain evidence="1 2">DSM 22954</strain>
    </source>
</reference>
<evidence type="ECO:0000313" key="1">
    <source>
        <dbReference type="EMBL" id="KLV05636.1"/>
    </source>
</evidence>
<keyword evidence="2" id="KW-1185">Reference proteome</keyword>
<dbReference type="OrthoDB" id="5296580at2"/>
<dbReference type="STRING" id="320778.ABT57_20680"/>
<dbReference type="Proteomes" id="UP000035909">
    <property type="component" value="Unassembled WGS sequence"/>
</dbReference>
<proteinExistence type="predicted"/>
<dbReference type="Gene3D" id="2.30.30.830">
    <property type="match status" value="1"/>
</dbReference>
<dbReference type="AlphaFoldDB" id="A0A0J1H1D7"/>
<organism evidence="1 2">
    <name type="scientific">Photobacterium ganghwense</name>
    <dbReference type="NCBI Taxonomy" id="320778"/>
    <lineage>
        <taxon>Bacteria</taxon>
        <taxon>Pseudomonadati</taxon>
        <taxon>Pseudomonadota</taxon>
        <taxon>Gammaproteobacteria</taxon>
        <taxon>Vibrionales</taxon>
        <taxon>Vibrionaceae</taxon>
        <taxon>Photobacterium</taxon>
    </lineage>
</organism>
<protein>
    <submittedName>
        <fullName evidence="1">Pilus assembly protein PilQ</fullName>
    </submittedName>
</protein>
<gene>
    <name evidence="1" type="ORF">ABT57_20680</name>
</gene>
<accession>A0A0J1H1D7</accession>
<dbReference type="PIRSF" id="PIRSF016481">
    <property type="entry name" value="Pilus_assembly_PilP"/>
    <property type="match status" value="1"/>
</dbReference>
<sequence>MNLKWSVCSLCLLLVGCQANDDSIAQFINQTHQQAQATVEPLLEQPTFVAEAFVMTSPRSPFIRPRPEQSDMLAGDGACWQPDERTNRSALESYPIEQLSMRGVMGDTKQLWALIYTPEGKLVKVREGHFLGLNHGRVLSVSPKSIDVEEVLPDGEGCWLKRPIKLTLAQQAEKAV</sequence>
<name>A0A0J1H1D7_9GAMM</name>
<dbReference type="Pfam" id="PF04351">
    <property type="entry name" value="PilP"/>
    <property type="match status" value="1"/>
</dbReference>
<dbReference type="PATRIC" id="fig|320778.3.peg.4446"/>
<dbReference type="RefSeq" id="WP_047887158.1">
    <property type="nucleotide sequence ID" value="NZ_CP071325.1"/>
</dbReference>
<dbReference type="InterPro" id="IPR007446">
    <property type="entry name" value="PilP"/>
</dbReference>
<evidence type="ECO:0000313" key="2">
    <source>
        <dbReference type="Proteomes" id="UP000035909"/>
    </source>
</evidence>